<dbReference type="InterPro" id="IPR023353">
    <property type="entry name" value="LemA-like_dom_sf"/>
</dbReference>
<evidence type="ECO:0000256" key="5">
    <source>
        <dbReference type="ARBA" id="ARBA00023136"/>
    </source>
</evidence>
<evidence type="ECO:0000256" key="2">
    <source>
        <dbReference type="ARBA" id="ARBA00008854"/>
    </source>
</evidence>
<comment type="similarity">
    <text evidence="2">Belongs to the LemA family.</text>
</comment>
<dbReference type="PANTHER" id="PTHR34478:SF2">
    <property type="entry name" value="MEMBRANE PROTEIN"/>
    <property type="match status" value="1"/>
</dbReference>
<evidence type="ECO:0000256" key="4">
    <source>
        <dbReference type="ARBA" id="ARBA00022989"/>
    </source>
</evidence>
<accession>A0A063XWE5</accession>
<feature type="transmembrane region" description="Helical" evidence="6">
    <location>
        <begin position="6"/>
        <end position="25"/>
    </location>
</feature>
<dbReference type="Gene3D" id="1.20.1440.20">
    <property type="entry name" value="LemA-like domain"/>
    <property type="match status" value="1"/>
</dbReference>
<organism evidence="7 8">
    <name type="scientific">Nitrincola lacisaponensis</name>
    <dbReference type="NCBI Taxonomy" id="267850"/>
    <lineage>
        <taxon>Bacteria</taxon>
        <taxon>Pseudomonadati</taxon>
        <taxon>Pseudomonadota</taxon>
        <taxon>Gammaproteobacteria</taxon>
        <taxon>Oceanospirillales</taxon>
        <taxon>Oceanospirillaceae</taxon>
        <taxon>Nitrincola</taxon>
    </lineage>
</organism>
<dbReference type="EMBL" id="JMSZ01000042">
    <property type="protein sequence ID" value="KDE38523.1"/>
    <property type="molecule type" value="Genomic_DNA"/>
</dbReference>
<dbReference type="OrthoDB" id="9804152at2"/>
<keyword evidence="8" id="KW-1185">Reference proteome</keyword>
<dbReference type="STRING" id="267850.ADINL_2978"/>
<protein>
    <submittedName>
        <fullName evidence="7">LemA protein</fullName>
    </submittedName>
</protein>
<keyword evidence="3 6" id="KW-0812">Transmembrane</keyword>
<evidence type="ECO:0000256" key="6">
    <source>
        <dbReference type="SAM" id="Phobius"/>
    </source>
</evidence>
<sequence>MAELIIFGFPLLVLAILYFWYIAIISRRNAVLDALSGIDVQLKKRHDLIPNVLTIAKRFMQHEQDLLEEITRLRSAAISALEKFEDTQSADAASTHFSLENQLQRAMGRFMVQAEAYPELTSAQPMINAQNSYLEVETNIAAARRFYNTSVRRLRNSCEIFPGTLINKMVRIESYPFYQADPAETRPVDAAAFL</sequence>
<name>A0A063XWE5_9GAMM</name>
<comment type="subcellular location">
    <subcellularLocation>
        <location evidence="1">Membrane</location>
        <topology evidence="1">Single-pass membrane protein</topology>
    </subcellularLocation>
</comment>
<dbReference type="InterPro" id="IPR007156">
    <property type="entry name" value="MamQ_LemA"/>
</dbReference>
<evidence type="ECO:0000313" key="7">
    <source>
        <dbReference type="EMBL" id="KDE38523.1"/>
    </source>
</evidence>
<dbReference type="Pfam" id="PF04011">
    <property type="entry name" value="LemA"/>
    <property type="match status" value="1"/>
</dbReference>
<gene>
    <name evidence="7" type="ORF">ADINL_2978</name>
</gene>
<dbReference type="GO" id="GO:0016020">
    <property type="term" value="C:membrane"/>
    <property type="evidence" value="ECO:0007669"/>
    <property type="project" value="UniProtKB-SubCell"/>
</dbReference>
<dbReference type="SUPFAM" id="SSF140478">
    <property type="entry name" value="LemA-like"/>
    <property type="match status" value="1"/>
</dbReference>
<reference evidence="7 8" key="1">
    <citation type="journal article" date="2005" name="Int. J. Syst. Evol. Microbiol.">
        <title>Nitrincola lacisaponensis gen. nov., sp. nov., a novel alkaliphilic bacterium isolated from an alkaline, saline lake.</title>
        <authorList>
            <person name="Dimitriu P.A."/>
            <person name="Shukla S.K."/>
            <person name="Conradt J."/>
            <person name="Marquez M.C."/>
            <person name="Ventosa A."/>
            <person name="Maglia A."/>
            <person name="Peyton B.M."/>
            <person name="Pinkart H.C."/>
            <person name="Mormile M.R."/>
        </authorList>
    </citation>
    <scope>NUCLEOTIDE SEQUENCE [LARGE SCALE GENOMIC DNA]</scope>
    <source>
        <strain evidence="7 8">4CA</strain>
    </source>
</reference>
<evidence type="ECO:0000256" key="3">
    <source>
        <dbReference type="ARBA" id="ARBA00022692"/>
    </source>
</evidence>
<comment type="caution">
    <text evidence="7">The sequence shown here is derived from an EMBL/GenBank/DDBJ whole genome shotgun (WGS) entry which is preliminary data.</text>
</comment>
<dbReference type="PANTHER" id="PTHR34478">
    <property type="entry name" value="PROTEIN LEMA"/>
    <property type="match status" value="1"/>
</dbReference>
<dbReference type="Proteomes" id="UP000027318">
    <property type="component" value="Unassembled WGS sequence"/>
</dbReference>
<dbReference type="AlphaFoldDB" id="A0A063XWE5"/>
<keyword evidence="5 6" id="KW-0472">Membrane</keyword>
<evidence type="ECO:0000256" key="1">
    <source>
        <dbReference type="ARBA" id="ARBA00004167"/>
    </source>
</evidence>
<dbReference type="PATRIC" id="fig|267850.7.peg.2929"/>
<keyword evidence="4 6" id="KW-1133">Transmembrane helix</keyword>
<dbReference type="RefSeq" id="WP_036549837.1">
    <property type="nucleotide sequence ID" value="NZ_JBKBNO010000003.1"/>
</dbReference>
<proteinExistence type="inferred from homology"/>
<evidence type="ECO:0000313" key="8">
    <source>
        <dbReference type="Proteomes" id="UP000027318"/>
    </source>
</evidence>